<evidence type="ECO:0000313" key="1">
    <source>
        <dbReference type="EMBL" id="KAG2302815.1"/>
    </source>
</evidence>
<proteinExistence type="predicted"/>
<dbReference type="EMBL" id="JAAMPC010000007">
    <property type="protein sequence ID" value="KAG2302815.1"/>
    <property type="molecule type" value="Genomic_DNA"/>
</dbReference>
<protein>
    <submittedName>
        <fullName evidence="1">Uncharacterized protein</fullName>
    </submittedName>
</protein>
<keyword evidence="2" id="KW-1185">Reference proteome</keyword>
<reference evidence="1 2" key="1">
    <citation type="submission" date="2020-02" db="EMBL/GenBank/DDBJ databases">
        <authorList>
            <person name="Ma Q."/>
            <person name="Huang Y."/>
            <person name="Song X."/>
            <person name="Pei D."/>
        </authorList>
    </citation>
    <scope>NUCLEOTIDE SEQUENCE [LARGE SCALE GENOMIC DNA]</scope>
    <source>
        <strain evidence="1">Sxm20200214</strain>
        <tissue evidence="1">Leaf</tissue>
    </source>
</reference>
<accession>A0A8X7SC72</accession>
<organism evidence="1 2">
    <name type="scientific">Brassica carinata</name>
    <name type="common">Ethiopian mustard</name>
    <name type="synonym">Abyssinian cabbage</name>
    <dbReference type="NCBI Taxonomy" id="52824"/>
    <lineage>
        <taxon>Eukaryota</taxon>
        <taxon>Viridiplantae</taxon>
        <taxon>Streptophyta</taxon>
        <taxon>Embryophyta</taxon>
        <taxon>Tracheophyta</taxon>
        <taxon>Spermatophyta</taxon>
        <taxon>Magnoliopsida</taxon>
        <taxon>eudicotyledons</taxon>
        <taxon>Gunneridae</taxon>
        <taxon>Pentapetalae</taxon>
        <taxon>rosids</taxon>
        <taxon>malvids</taxon>
        <taxon>Brassicales</taxon>
        <taxon>Brassicaceae</taxon>
        <taxon>Brassiceae</taxon>
        <taxon>Brassica</taxon>
    </lineage>
</organism>
<dbReference type="AlphaFoldDB" id="A0A8X7SC72"/>
<comment type="caution">
    <text evidence="1">The sequence shown here is derived from an EMBL/GenBank/DDBJ whole genome shotgun (WGS) entry which is preliminary data.</text>
</comment>
<name>A0A8X7SC72_BRACI</name>
<dbReference type="Proteomes" id="UP000886595">
    <property type="component" value="Unassembled WGS sequence"/>
</dbReference>
<sequence>MKVKDFTASGDDSDEERIIELLQHQMQDTIVTCDAIVLGTRGVPGELSTTENEFLSGYTEPIAYGLDLEFDIGDRVGVKDEHRHGRRRRNTKEHQN</sequence>
<gene>
    <name evidence="1" type="ORF">Bca52824_031466</name>
</gene>
<evidence type="ECO:0000313" key="2">
    <source>
        <dbReference type="Proteomes" id="UP000886595"/>
    </source>
</evidence>